<dbReference type="Proteomes" id="UP001501532">
    <property type="component" value="Unassembled WGS sequence"/>
</dbReference>
<keyword evidence="2" id="KW-1185">Reference proteome</keyword>
<accession>A0ABP6M335</accession>
<dbReference type="RefSeq" id="WP_234520025.1">
    <property type="nucleotide sequence ID" value="NZ_BAAAUF010000058.1"/>
</dbReference>
<dbReference type="EMBL" id="BAAAUF010000058">
    <property type="protein sequence ID" value="GAA3066288.1"/>
    <property type="molecule type" value="Genomic_DNA"/>
</dbReference>
<gene>
    <name evidence="1" type="ORF">GCM10010448_57130</name>
</gene>
<protein>
    <submittedName>
        <fullName evidence="1">Uncharacterized protein</fullName>
    </submittedName>
</protein>
<evidence type="ECO:0000313" key="1">
    <source>
        <dbReference type="EMBL" id="GAA3066288.1"/>
    </source>
</evidence>
<evidence type="ECO:0000313" key="2">
    <source>
        <dbReference type="Proteomes" id="UP001501532"/>
    </source>
</evidence>
<name>A0ABP6M335_9ACTN</name>
<sequence length="81" mass="8907">MIGTGAYSTNPQPHKKLRELVDVEQQPATVERTTGGGHGSSGINEQRQAQGCLLRGTDALTKMSDMYSTTFRSQNWTQHTL</sequence>
<reference evidence="2" key="1">
    <citation type="journal article" date="2019" name="Int. J. Syst. Evol. Microbiol.">
        <title>The Global Catalogue of Microorganisms (GCM) 10K type strain sequencing project: providing services to taxonomists for standard genome sequencing and annotation.</title>
        <authorList>
            <consortium name="The Broad Institute Genomics Platform"/>
            <consortium name="The Broad Institute Genome Sequencing Center for Infectious Disease"/>
            <person name="Wu L."/>
            <person name="Ma J."/>
        </authorList>
    </citation>
    <scope>NUCLEOTIDE SEQUENCE [LARGE SCALE GENOMIC DNA]</scope>
    <source>
        <strain evidence="2">JCM 9091</strain>
    </source>
</reference>
<proteinExistence type="predicted"/>
<comment type="caution">
    <text evidence="1">The sequence shown here is derived from an EMBL/GenBank/DDBJ whole genome shotgun (WGS) entry which is preliminary data.</text>
</comment>
<organism evidence="1 2">
    <name type="scientific">Streptomyces glomeratus</name>
    <dbReference type="NCBI Taxonomy" id="284452"/>
    <lineage>
        <taxon>Bacteria</taxon>
        <taxon>Bacillati</taxon>
        <taxon>Actinomycetota</taxon>
        <taxon>Actinomycetes</taxon>
        <taxon>Kitasatosporales</taxon>
        <taxon>Streptomycetaceae</taxon>
        <taxon>Streptomyces</taxon>
    </lineage>
</organism>